<evidence type="ECO:0000259" key="5">
    <source>
        <dbReference type="PROSITE" id="PS50600"/>
    </source>
</evidence>
<feature type="region of interest" description="Disordered" evidence="4">
    <location>
        <begin position="1"/>
        <end position="21"/>
    </location>
</feature>
<dbReference type="PANTHER" id="PTHR34835">
    <property type="entry name" value="OS07G0283600 PROTEIN-RELATED"/>
    <property type="match status" value="1"/>
</dbReference>
<accession>A0A803LWS4</accession>
<feature type="domain" description="Ubiquitin-like protease family profile" evidence="5">
    <location>
        <begin position="445"/>
        <end position="637"/>
    </location>
</feature>
<dbReference type="Gramene" id="AUR62019925-RA">
    <property type="protein sequence ID" value="AUR62019925-RA:cds"/>
    <property type="gene ID" value="AUR62019925"/>
</dbReference>
<dbReference type="Proteomes" id="UP000596660">
    <property type="component" value="Unplaced"/>
</dbReference>
<reference evidence="6" key="2">
    <citation type="submission" date="2021-03" db="UniProtKB">
        <authorList>
            <consortium name="EnsemblPlants"/>
        </authorList>
    </citation>
    <scope>IDENTIFICATION</scope>
</reference>
<evidence type="ECO:0000256" key="3">
    <source>
        <dbReference type="ARBA" id="ARBA00022801"/>
    </source>
</evidence>
<dbReference type="AlphaFoldDB" id="A0A803LWS4"/>
<keyword evidence="3" id="KW-0378">Hydrolase</keyword>
<dbReference type="Gene3D" id="3.40.395.10">
    <property type="entry name" value="Adenoviral Proteinase, Chain A"/>
    <property type="match status" value="1"/>
</dbReference>
<reference evidence="6" key="1">
    <citation type="journal article" date="2017" name="Nature">
        <title>The genome of Chenopodium quinoa.</title>
        <authorList>
            <person name="Jarvis D.E."/>
            <person name="Ho Y.S."/>
            <person name="Lightfoot D.J."/>
            <person name="Schmoeckel S.M."/>
            <person name="Li B."/>
            <person name="Borm T.J.A."/>
            <person name="Ohyanagi H."/>
            <person name="Mineta K."/>
            <person name="Michell C.T."/>
            <person name="Saber N."/>
            <person name="Kharbatia N.M."/>
            <person name="Rupper R.R."/>
            <person name="Sharp A.R."/>
            <person name="Dally N."/>
            <person name="Boughton B.A."/>
            <person name="Woo Y.H."/>
            <person name="Gao G."/>
            <person name="Schijlen E.G.W.M."/>
            <person name="Guo X."/>
            <person name="Momin A.A."/>
            <person name="Negrao S."/>
            <person name="Al-Babili S."/>
            <person name="Gehring C."/>
            <person name="Roessner U."/>
            <person name="Jung C."/>
            <person name="Murphy K."/>
            <person name="Arold S.T."/>
            <person name="Gojobori T."/>
            <person name="van der Linden C.G."/>
            <person name="van Loo E.N."/>
            <person name="Jellen E.N."/>
            <person name="Maughan P.J."/>
            <person name="Tester M."/>
        </authorList>
    </citation>
    <scope>NUCLEOTIDE SEQUENCE [LARGE SCALE GENOMIC DNA]</scope>
    <source>
        <strain evidence="6">cv. PI 614886</strain>
    </source>
</reference>
<dbReference type="PANTHER" id="PTHR34835:SF90">
    <property type="entry name" value="AMINOTRANSFERASE-LIKE PLANT MOBILE DOMAIN-CONTAINING PROTEIN"/>
    <property type="match status" value="1"/>
</dbReference>
<dbReference type="SUPFAM" id="SSF54001">
    <property type="entry name" value="Cysteine proteinases"/>
    <property type="match status" value="1"/>
</dbReference>
<dbReference type="PROSITE" id="PS50600">
    <property type="entry name" value="ULP_PROTEASE"/>
    <property type="match status" value="1"/>
</dbReference>
<evidence type="ECO:0000256" key="4">
    <source>
        <dbReference type="SAM" id="MobiDB-lite"/>
    </source>
</evidence>
<feature type="compositionally biased region" description="Basic and acidic residues" evidence="4">
    <location>
        <begin position="1"/>
        <end position="11"/>
    </location>
</feature>
<dbReference type="GO" id="GO:0008234">
    <property type="term" value="F:cysteine-type peptidase activity"/>
    <property type="evidence" value="ECO:0007669"/>
    <property type="project" value="InterPro"/>
</dbReference>
<proteinExistence type="inferred from homology"/>
<keyword evidence="2" id="KW-0645">Protease</keyword>
<sequence>IEQEKGSKHEIGATNEPQNADARVEVEDDATLNQFLQGSGKKPYTPSVIGPIVDPALLNEIAKEDDASKFMHTAVDTSQISSFDWCSYTIQSLIDNSIYYQGDVKRYFPGPLPFLMVCYFDRLQRKNIIMPRQIPLIKEWDSDKIAKRIAIERKLGFGLGTLLDRIEIQDGCGQPLAIEVFSNDYGYVLFYSLHEYTHLLRQATETIASGFVNLSKILKMGERFHNRPIDGDATLYNVAAMWSRLSGIKLSENVINNVPSQRVEGSSILSQDTDFFASDWFGEMVDNVVNNSGVEGITVEKEKEGGEEEDSQPTDLEPLVFSVVTPLTPPTQYTGDLDLKLALSTGSPLNLGNQQFSDIGEFDSAFTDQQLEPSVPEEMLDGQKTGVGPTPTKRARKLGKVYMSPFLVQYSHLIEGTDEFKEAILEYAFSDVLDEDELFYDDGFAHLSRKLIKTMGDNVYIYSDIVDAFCLILNAKNSADDKKRIFFPNAAINLLCVSDAYVDDSQEATYGIKYVKFEETIRYWLIDCNIESVKGYQLLFFPVYAHDHFYVMVINTKSKAVEILDNRPLVEGVPFSEKYHDYLEKLRHAFSMYLKQHGMKLWEKVLNYEIKLVDMPWRTLDNNVDCGIYAMRHMETYFGKRKWNCGLRADNFDALKALRMQYAYEILVDQVNKRHADFSMKAKKYFKEIRND</sequence>
<dbReference type="EnsemblPlants" id="AUR62019925-RA">
    <property type="protein sequence ID" value="AUR62019925-RA:cds"/>
    <property type="gene ID" value="AUR62019925"/>
</dbReference>
<evidence type="ECO:0000313" key="7">
    <source>
        <dbReference type="Proteomes" id="UP000596660"/>
    </source>
</evidence>
<protein>
    <recommendedName>
        <fullName evidence="5">Ubiquitin-like protease family profile domain-containing protein</fullName>
    </recommendedName>
</protein>
<dbReference type="InterPro" id="IPR003653">
    <property type="entry name" value="Peptidase_C48_C"/>
</dbReference>
<dbReference type="GO" id="GO:0006508">
    <property type="term" value="P:proteolysis"/>
    <property type="evidence" value="ECO:0007669"/>
    <property type="project" value="UniProtKB-KW"/>
</dbReference>
<name>A0A803LWS4_CHEQI</name>
<evidence type="ECO:0000313" key="6">
    <source>
        <dbReference type="EnsemblPlants" id="AUR62019925-RA:cds"/>
    </source>
</evidence>
<organism evidence="6 7">
    <name type="scientific">Chenopodium quinoa</name>
    <name type="common">Quinoa</name>
    <dbReference type="NCBI Taxonomy" id="63459"/>
    <lineage>
        <taxon>Eukaryota</taxon>
        <taxon>Viridiplantae</taxon>
        <taxon>Streptophyta</taxon>
        <taxon>Embryophyta</taxon>
        <taxon>Tracheophyta</taxon>
        <taxon>Spermatophyta</taxon>
        <taxon>Magnoliopsida</taxon>
        <taxon>eudicotyledons</taxon>
        <taxon>Gunneridae</taxon>
        <taxon>Pentapetalae</taxon>
        <taxon>Caryophyllales</taxon>
        <taxon>Chenopodiaceae</taxon>
        <taxon>Chenopodioideae</taxon>
        <taxon>Atripliceae</taxon>
        <taxon>Chenopodium</taxon>
    </lineage>
</organism>
<evidence type="ECO:0000256" key="1">
    <source>
        <dbReference type="ARBA" id="ARBA00005234"/>
    </source>
</evidence>
<evidence type="ECO:0000256" key="2">
    <source>
        <dbReference type="ARBA" id="ARBA00022670"/>
    </source>
</evidence>
<keyword evidence="7" id="KW-1185">Reference proteome</keyword>
<comment type="similarity">
    <text evidence="1">Belongs to the peptidase C48 family.</text>
</comment>
<dbReference type="InterPro" id="IPR038765">
    <property type="entry name" value="Papain-like_cys_pep_sf"/>
</dbReference>